<feature type="transmembrane region" description="Helical" evidence="2">
    <location>
        <begin position="365"/>
        <end position="384"/>
    </location>
</feature>
<dbReference type="NCBIfam" id="TIGR01571">
    <property type="entry name" value="A_thal_Cys_rich"/>
    <property type="match status" value="1"/>
</dbReference>
<sequence>MASVDNGNPKDEIEECNGTKAGGQIPFQISASRRTLLSNENSQSKSQDSLIPLPSGINFLKFGSASAKFRQFAQERDELSRSVTSSSGHGFRERINGVFARKIDWASLMKMGKEWIRDPMNMALFVWIVCVAISGAILFLVMTGMLDHALPKKSQRDVWFEVNNQILNALFTLMCLYQHPKRFYHLVLLCRWNPKDISRLRKIYCKNGTYKPHEWAHMMVVVALLHLNCFAQYALCGLNLGYRRSGRPALGVGVCISVAIAAPAIAGVYSILSPLGKDYESETDEEAQVQITTGEGPGKLRSKSLAKRYSFAIRDEQRIAETRPQWSGGILDFWDDISIAYLSLFCSFCVFGWNMERLGFGNMYVHILTFLLFCSAPFWIFNLAAINIDNDTAREALGITGIILCAFGLLYGGFWRIQMRKRFNLPAYTFCFGEPAVSDCTLWLCCYWCSLAQEVRTGNSYDIVEDKLCQKQMDSSNQMPHSPFSGKDGSNPSSPLGNNSSPSSVMLTNSPSPSIISKGHVTPGKHLPMVKEEPSRGEEMFNIGGLNSNLRTEICCWYTGRNGKSSTLDTDARVLIDLYLTEVTIAASISSCQFICLQWGMLNCIMNLRHRHGREFTARFIIDGCAPSTDQCGTPGAIIGSALTLCEEKRKSSVPKLPINIVIMK</sequence>
<evidence type="ECO:0000313" key="3">
    <source>
        <dbReference type="EMBL" id="KAJ6982857.1"/>
    </source>
</evidence>
<feature type="transmembrane region" description="Helical" evidence="2">
    <location>
        <begin position="250"/>
        <end position="272"/>
    </location>
</feature>
<feature type="region of interest" description="Disordered" evidence="1">
    <location>
        <begin position="474"/>
        <end position="536"/>
    </location>
</feature>
<dbReference type="AlphaFoldDB" id="A0AAD6MCJ6"/>
<dbReference type="InterPro" id="IPR006461">
    <property type="entry name" value="PLAC_motif_containing"/>
</dbReference>
<comment type="caution">
    <text evidence="3">The sequence shown here is derived from an EMBL/GenBank/DDBJ whole genome shotgun (WGS) entry which is preliminary data.</text>
</comment>
<feature type="compositionally biased region" description="Polar residues" evidence="1">
    <location>
        <begin position="505"/>
        <end position="515"/>
    </location>
</feature>
<dbReference type="GO" id="GO:0009975">
    <property type="term" value="F:cyclase activity"/>
    <property type="evidence" value="ECO:0007669"/>
    <property type="project" value="TreeGrafter"/>
</dbReference>
<evidence type="ECO:0000313" key="4">
    <source>
        <dbReference type="Proteomes" id="UP001164929"/>
    </source>
</evidence>
<dbReference type="Pfam" id="PF04749">
    <property type="entry name" value="PLAC8"/>
    <property type="match status" value="1"/>
</dbReference>
<dbReference type="PANTHER" id="PTHR31045">
    <property type="entry name" value="PLAC8 FAMILY PROTEIN-RELATED"/>
    <property type="match status" value="1"/>
</dbReference>
<dbReference type="GO" id="GO:0051762">
    <property type="term" value="P:sesquiterpene biosynthetic process"/>
    <property type="evidence" value="ECO:0007669"/>
    <property type="project" value="TreeGrafter"/>
</dbReference>
<organism evidence="3 4">
    <name type="scientific">Populus alba x Populus x berolinensis</name>
    <dbReference type="NCBI Taxonomy" id="444605"/>
    <lineage>
        <taxon>Eukaryota</taxon>
        <taxon>Viridiplantae</taxon>
        <taxon>Streptophyta</taxon>
        <taxon>Embryophyta</taxon>
        <taxon>Tracheophyta</taxon>
        <taxon>Spermatophyta</taxon>
        <taxon>Magnoliopsida</taxon>
        <taxon>eudicotyledons</taxon>
        <taxon>Gunneridae</taxon>
        <taxon>Pentapetalae</taxon>
        <taxon>rosids</taxon>
        <taxon>fabids</taxon>
        <taxon>Malpighiales</taxon>
        <taxon>Salicaceae</taxon>
        <taxon>Saliceae</taxon>
        <taxon>Populus</taxon>
    </lineage>
</organism>
<dbReference type="EMBL" id="JAQIZT010000010">
    <property type="protein sequence ID" value="KAJ6982857.1"/>
    <property type="molecule type" value="Genomic_DNA"/>
</dbReference>
<gene>
    <name evidence="3" type="ORF">NC653_025850</name>
</gene>
<dbReference type="PANTHER" id="PTHR31045:SF30">
    <property type="entry name" value="PLAC8 FAMILY PROTEIN"/>
    <property type="match status" value="1"/>
</dbReference>
<accession>A0AAD6MCJ6</accession>
<keyword evidence="4" id="KW-1185">Reference proteome</keyword>
<dbReference type="InterPro" id="IPR021369">
    <property type="entry name" value="DUF2985"/>
</dbReference>
<feature type="region of interest" description="Disordered" evidence="1">
    <location>
        <begin position="1"/>
        <end position="26"/>
    </location>
</feature>
<keyword evidence="2" id="KW-1133">Transmembrane helix</keyword>
<feature type="transmembrane region" description="Helical" evidence="2">
    <location>
        <begin position="333"/>
        <end position="353"/>
    </location>
</feature>
<keyword evidence="2" id="KW-0812">Transmembrane</keyword>
<keyword evidence="2" id="KW-0472">Membrane</keyword>
<protein>
    <recommendedName>
        <fullName evidence="5">PLAC8 family protein</fullName>
    </recommendedName>
</protein>
<feature type="compositionally biased region" description="Low complexity" evidence="1">
    <location>
        <begin position="489"/>
        <end position="504"/>
    </location>
</feature>
<evidence type="ECO:0000256" key="2">
    <source>
        <dbReference type="SAM" id="Phobius"/>
    </source>
</evidence>
<feature type="transmembrane region" description="Helical" evidence="2">
    <location>
        <begin position="396"/>
        <end position="415"/>
    </location>
</feature>
<feature type="transmembrane region" description="Helical" evidence="2">
    <location>
        <begin position="215"/>
        <end position="238"/>
    </location>
</feature>
<reference evidence="3" key="1">
    <citation type="journal article" date="2023" name="Mol. Ecol. Resour.">
        <title>Chromosome-level genome assembly of a triploid poplar Populus alba 'Berolinensis'.</title>
        <authorList>
            <person name="Chen S."/>
            <person name="Yu Y."/>
            <person name="Wang X."/>
            <person name="Wang S."/>
            <person name="Zhang T."/>
            <person name="Zhou Y."/>
            <person name="He R."/>
            <person name="Meng N."/>
            <person name="Wang Y."/>
            <person name="Liu W."/>
            <person name="Liu Z."/>
            <person name="Liu J."/>
            <person name="Guo Q."/>
            <person name="Huang H."/>
            <person name="Sederoff R.R."/>
            <person name="Wang G."/>
            <person name="Qu G."/>
            <person name="Chen S."/>
        </authorList>
    </citation>
    <scope>NUCLEOTIDE SEQUENCE</scope>
    <source>
        <strain evidence="3">SC-2020</strain>
    </source>
</reference>
<evidence type="ECO:0000256" key="1">
    <source>
        <dbReference type="SAM" id="MobiDB-lite"/>
    </source>
</evidence>
<evidence type="ECO:0008006" key="5">
    <source>
        <dbReference type="Google" id="ProtNLM"/>
    </source>
</evidence>
<dbReference type="Proteomes" id="UP001164929">
    <property type="component" value="Chromosome 10"/>
</dbReference>
<dbReference type="Pfam" id="PF11204">
    <property type="entry name" value="DUF2985"/>
    <property type="match status" value="1"/>
</dbReference>
<proteinExistence type="predicted"/>
<name>A0AAD6MCJ6_9ROSI</name>
<feature type="transmembrane region" description="Helical" evidence="2">
    <location>
        <begin position="124"/>
        <end position="146"/>
    </location>
</feature>